<gene>
    <name evidence="3" type="ORF">JD108_11585</name>
    <name evidence="4" type="ORF">KDJ56_11530</name>
</gene>
<dbReference type="Gene3D" id="3.30.360.10">
    <property type="entry name" value="Dihydrodipicolinate Reductase, domain 2"/>
    <property type="match status" value="1"/>
</dbReference>
<evidence type="ECO:0000313" key="4">
    <source>
        <dbReference type="EMBL" id="QUO39694.1"/>
    </source>
</evidence>
<dbReference type="InterPro" id="IPR036291">
    <property type="entry name" value="NAD(P)-bd_dom_sf"/>
</dbReference>
<dbReference type="InterPro" id="IPR002587">
    <property type="entry name" value="Myo-inos-1-P_Synthase"/>
</dbReference>
<dbReference type="InterPro" id="IPR052199">
    <property type="entry name" value="MIPS"/>
</dbReference>
<evidence type="ECO:0000256" key="1">
    <source>
        <dbReference type="ARBA" id="ARBA00010813"/>
    </source>
</evidence>
<dbReference type="GO" id="GO:0008654">
    <property type="term" value="P:phospholipid biosynthetic process"/>
    <property type="evidence" value="ECO:0007669"/>
    <property type="project" value="InterPro"/>
</dbReference>
<dbReference type="Proteomes" id="UP000677234">
    <property type="component" value="Chromosome"/>
</dbReference>
<comment type="similarity">
    <text evidence="1">Belongs to the myo-inositol 1-phosphate synthase family.</text>
</comment>
<dbReference type="GO" id="GO:0006021">
    <property type="term" value="P:inositol biosynthetic process"/>
    <property type="evidence" value="ECO:0007669"/>
    <property type="project" value="InterPro"/>
</dbReference>
<dbReference type="KEGG" id="bcop:JD108_11585"/>
<dbReference type="RefSeq" id="WP_198826250.1">
    <property type="nucleotide sequence ID" value="NZ_CP066308.1"/>
</dbReference>
<dbReference type="SUPFAM" id="SSF55347">
    <property type="entry name" value="Glyceraldehyde-3-phosphate dehydrogenase-like, C-terminal domain"/>
    <property type="match status" value="1"/>
</dbReference>
<reference evidence="3 5" key="1">
    <citation type="submission" date="2020-12" db="EMBL/GenBank/DDBJ databases">
        <title>strain FJAT-54423T represents a novel species of the genus Brevibacillus.</title>
        <authorList>
            <person name="Tang R."/>
        </authorList>
    </citation>
    <scope>NUCLEOTIDE SEQUENCE [LARGE SCALE GENOMIC DNA]</scope>
    <source>
        <strain evidence="3 5">FJAT-54423</strain>
    </source>
</reference>
<dbReference type="Gene3D" id="3.40.50.720">
    <property type="entry name" value="NAD(P)-binding Rossmann-like Domain"/>
    <property type="match status" value="1"/>
</dbReference>
<dbReference type="AlphaFoldDB" id="A0A7T5JM12"/>
<evidence type="ECO:0000313" key="3">
    <source>
        <dbReference type="EMBL" id="QQE72617.1"/>
    </source>
</evidence>
<dbReference type="PANTHER" id="PTHR43125:SF1">
    <property type="entry name" value="INOSITOL-3-PHOSPHATE SYNTHASE"/>
    <property type="match status" value="1"/>
</dbReference>
<dbReference type="Pfam" id="PF01658">
    <property type="entry name" value="Inos-1-P_synth"/>
    <property type="match status" value="1"/>
</dbReference>
<dbReference type="EMBL" id="CP066308">
    <property type="protein sequence ID" value="QQE72617.1"/>
    <property type="molecule type" value="Genomic_DNA"/>
</dbReference>
<dbReference type="PIRSF" id="PIRSF015578">
    <property type="entry name" value="Myoinos-ppht_syn"/>
    <property type="match status" value="1"/>
</dbReference>
<dbReference type="EMBL" id="CP073708">
    <property type="protein sequence ID" value="QUO39694.1"/>
    <property type="molecule type" value="Genomic_DNA"/>
</dbReference>
<feature type="domain" description="Myo-inositol-1-phosphate synthase GAPDH-like" evidence="2">
    <location>
        <begin position="195"/>
        <end position="303"/>
    </location>
</feature>
<dbReference type="SUPFAM" id="SSF51735">
    <property type="entry name" value="NAD(P)-binding Rossmann-fold domains"/>
    <property type="match status" value="1"/>
</dbReference>
<evidence type="ECO:0000313" key="6">
    <source>
        <dbReference type="Proteomes" id="UP000677234"/>
    </source>
</evidence>
<proteinExistence type="inferred from homology"/>
<evidence type="ECO:0000313" key="5">
    <source>
        <dbReference type="Proteomes" id="UP000595847"/>
    </source>
</evidence>
<name>A0A7T5JM12_9BACL</name>
<accession>A0A7T5JM12</accession>
<reference evidence="4" key="2">
    <citation type="submission" date="2021-04" db="EMBL/GenBank/DDBJ databases">
        <title>Brevibacillus composti FJAT-54423, complete genome.</title>
        <authorList>
            <person name="Tang R."/>
        </authorList>
    </citation>
    <scope>NUCLEOTIDE SEQUENCE</scope>
    <source>
        <strain evidence="4">FJAT-54424</strain>
    </source>
</reference>
<organism evidence="3 5">
    <name type="scientific">Brevibacillus composti</name>
    <dbReference type="NCBI Taxonomy" id="2796470"/>
    <lineage>
        <taxon>Bacteria</taxon>
        <taxon>Bacillati</taxon>
        <taxon>Bacillota</taxon>
        <taxon>Bacilli</taxon>
        <taxon>Bacillales</taxon>
        <taxon>Paenibacillaceae</taxon>
        <taxon>Brevibacillus</taxon>
    </lineage>
</organism>
<protein>
    <submittedName>
        <fullName evidence="3">Inositol-3-phosphate synthase</fullName>
    </submittedName>
</protein>
<dbReference type="GO" id="GO:0004512">
    <property type="term" value="F:inositol-3-phosphate synthase activity"/>
    <property type="evidence" value="ECO:0007669"/>
    <property type="project" value="InterPro"/>
</dbReference>
<dbReference type="InterPro" id="IPR013021">
    <property type="entry name" value="Myo-inos-1-P_Synthase_GAPDH"/>
</dbReference>
<evidence type="ECO:0000259" key="2">
    <source>
        <dbReference type="Pfam" id="PF01658"/>
    </source>
</evidence>
<keyword evidence="6" id="KW-1185">Reference proteome</keyword>
<dbReference type="PANTHER" id="PTHR43125">
    <property type="entry name" value="INOSITOL-3-PHOSPHATE SYNTHASE"/>
    <property type="match status" value="1"/>
</dbReference>
<sequence length="361" mass="39266">MPSIKAAIVGVGNCASALLQGISYYKSRSTDASGLIHPSIGGYEPGDIEIVAAFDIDDRKVGTPLHQAIFAAPNCTKVFAADVEESTVVVKMGHLLDGISSHMDSFAEERRFRPSSLPPCDIVRELRESGAEMLINFLPVGSVEATEHYASCALEAGVAFINCIPVFIASDPKWADKFEQAGLPLIGDDIKSQLGATIIHRVLTRLCEERGIRINRTYQLNIGGNTDFLNMLNRERVAMKKISKTEAVQSQLETPLAEEHIHVGPSDYIPWLKDNKICHIRIEGSQFGGADVKLDVKLSVEDSPNSAGIVIDVIRCCKLALERRLSGSILPVAAYAMKHPLVQCTEEEARVLLGQFIQGAS</sequence>
<dbReference type="Proteomes" id="UP000595847">
    <property type="component" value="Chromosome"/>
</dbReference>